<evidence type="ECO:0000313" key="7">
    <source>
        <dbReference type="Proteomes" id="UP000677265"/>
    </source>
</evidence>
<gene>
    <name evidence="6" type="ORF">KHB02_015285</name>
    <name evidence="5" type="ORF">KHB02_02425</name>
</gene>
<feature type="domain" description="HTH tetR-type" evidence="4">
    <location>
        <begin position="11"/>
        <end position="71"/>
    </location>
</feature>
<organism evidence="5">
    <name type="scientific">Neobacillus citreus</name>
    <dbReference type="NCBI Taxonomy" id="2833578"/>
    <lineage>
        <taxon>Bacteria</taxon>
        <taxon>Bacillati</taxon>
        <taxon>Bacillota</taxon>
        <taxon>Bacilli</taxon>
        <taxon>Bacillales</taxon>
        <taxon>Bacillaceae</taxon>
        <taxon>Neobacillus</taxon>
    </lineage>
</organism>
<protein>
    <submittedName>
        <fullName evidence="5">TetR/AcrR family transcriptional regulator</fullName>
    </submittedName>
</protein>
<dbReference type="PANTHER" id="PTHR43479:SF11">
    <property type="entry name" value="ACREF_ENVCD OPERON REPRESSOR-RELATED"/>
    <property type="match status" value="1"/>
</dbReference>
<dbReference type="Gene3D" id="1.10.10.60">
    <property type="entry name" value="Homeodomain-like"/>
    <property type="match status" value="1"/>
</dbReference>
<feature type="DNA-binding region" description="H-T-H motif" evidence="3">
    <location>
        <begin position="34"/>
        <end position="53"/>
    </location>
</feature>
<evidence type="ECO:0000256" key="3">
    <source>
        <dbReference type="PROSITE-ProRule" id="PRU00335"/>
    </source>
</evidence>
<dbReference type="EMBL" id="JAGYPE020000026">
    <property type="protein sequence ID" value="MCH6266891.1"/>
    <property type="molecule type" value="Genomic_DNA"/>
</dbReference>
<comment type="caution">
    <text evidence="5">The sequence shown here is derived from an EMBL/GenBank/DDBJ whole genome shotgun (WGS) entry which is preliminary data.</text>
</comment>
<evidence type="ECO:0000313" key="5">
    <source>
        <dbReference type="EMBL" id="MBS4180239.1"/>
    </source>
</evidence>
<dbReference type="InterPro" id="IPR036271">
    <property type="entry name" value="Tet_transcr_reg_TetR-rel_C_sf"/>
</dbReference>
<dbReference type="PANTHER" id="PTHR43479">
    <property type="entry name" value="ACREF/ENVCD OPERON REPRESSOR-RELATED"/>
    <property type="match status" value="1"/>
</dbReference>
<sequence length="201" mass="23361">MAPIVSDSYKEKKRKEILDSAFVCFAQKGFQIATVDDIVQHSGISKGAIYNYFKSKDEIFLELMKASTEATYEKLTGELGKCTNSIDKIIHLFDMYLSPKDREDIGNIVVHDEFKLHASRHPELLEKLNQRRHEYFIQLFSQIIKEGQHSGEIKKDLKPEIYANVFWSMIDGAMIQTIYPDFPCNNVINEMREMFLRKIKA</sequence>
<keyword evidence="7" id="KW-1185">Reference proteome</keyword>
<dbReference type="AlphaFoldDB" id="A0A942SUD3"/>
<dbReference type="PROSITE" id="PS50977">
    <property type="entry name" value="HTH_TETR_2"/>
    <property type="match status" value="1"/>
</dbReference>
<keyword evidence="2 3" id="KW-0238">DNA-binding</keyword>
<dbReference type="SUPFAM" id="SSF46689">
    <property type="entry name" value="Homeodomain-like"/>
    <property type="match status" value="1"/>
</dbReference>
<evidence type="ECO:0000256" key="1">
    <source>
        <dbReference type="ARBA" id="ARBA00022491"/>
    </source>
</evidence>
<reference evidence="5" key="1">
    <citation type="submission" date="2021-05" db="EMBL/GenBank/DDBJ databases">
        <title>Novel Bacillus species.</title>
        <authorList>
            <person name="Liu G."/>
        </authorList>
    </citation>
    <scope>NUCLEOTIDE SEQUENCE</scope>
    <source>
        <strain evidence="5 7">FJAT-50051</strain>
    </source>
</reference>
<dbReference type="InterPro" id="IPR041612">
    <property type="entry name" value="YfiR_C"/>
</dbReference>
<proteinExistence type="predicted"/>
<dbReference type="RefSeq" id="WP_213140243.1">
    <property type="nucleotide sequence ID" value="NZ_JAGYPE020000026.1"/>
</dbReference>
<dbReference type="InterPro" id="IPR001647">
    <property type="entry name" value="HTH_TetR"/>
</dbReference>
<dbReference type="PROSITE" id="PS01081">
    <property type="entry name" value="HTH_TETR_1"/>
    <property type="match status" value="1"/>
</dbReference>
<dbReference type="Pfam" id="PF17922">
    <property type="entry name" value="TetR_C_17"/>
    <property type="match status" value="1"/>
</dbReference>
<accession>A0A942SUD3</accession>
<evidence type="ECO:0000259" key="4">
    <source>
        <dbReference type="PROSITE" id="PS50977"/>
    </source>
</evidence>
<name>A0A942SUD3_9BACI</name>
<dbReference type="Gene3D" id="1.10.357.10">
    <property type="entry name" value="Tetracycline Repressor, domain 2"/>
    <property type="match status" value="1"/>
</dbReference>
<evidence type="ECO:0000256" key="2">
    <source>
        <dbReference type="ARBA" id="ARBA00023125"/>
    </source>
</evidence>
<dbReference type="InterPro" id="IPR009057">
    <property type="entry name" value="Homeodomain-like_sf"/>
</dbReference>
<dbReference type="GO" id="GO:0003677">
    <property type="term" value="F:DNA binding"/>
    <property type="evidence" value="ECO:0007669"/>
    <property type="project" value="UniProtKB-UniRule"/>
</dbReference>
<evidence type="ECO:0000313" key="6">
    <source>
        <dbReference type="EMBL" id="MCH6266891.1"/>
    </source>
</evidence>
<dbReference type="Proteomes" id="UP000677265">
    <property type="component" value="Unassembled WGS sequence"/>
</dbReference>
<dbReference type="EMBL" id="JAGYPE010000001">
    <property type="protein sequence ID" value="MBS4180239.1"/>
    <property type="molecule type" value="Genomic_DNA"/>
</dbReference>
<dbReference type="Pfam" id="PF00440">
    <property type="entry name" value="TetR_N"/>
    <property type="match status" value="1"/>
</dbReference>
<keyword evidence="1" id="KW-0678">Repressor</keyword>
<dbReference type="PRINTS" id="PR00455">
    <property type="entry name" value="HTHTETR"/>
</dbReference>
<dbReference type="InterPro" id="IPR023772">
    <property type="entry name" value="DNA-bd_HTH_TetR-type_CS"/>
</dbReference>
<dbReference type="InterPro" id="IPR050624">
    <property type="entry name" value="HTH-type_Tx_Regulator"/>
</dbReference>
<dbReference type="SUPFAM" id="SSF48498">
    <property type="entry name" value="Tetracyclin repressor-like, C-terminal domain"/>
    <property type="match status" value="1"/>
</dbReference>